<comment type="catalytic activity">
    <reaction evidence="5">
        <text>(6S)-5-formyl-5,6,7,8-tetrahydrofolate + ATP = (6R)-5,10-methenyltetrahydrofolate + ADP + phosphate</text>
        <dbReference type="Rhea" id="RHEA:10488"/>
        <dbReference type="ChEBI" id="CHEBI:30616"/>
        <dbReference type="ChEBI" id="CHEBI:43474"/>
        <dbReference type="ChEBI" id="CHEBI:57455"/>
        <dbReference type="ChEBI" id="CHEBI:57457"/>
        <dbReference type="ChEBI" id="CHEBI:456216"/>
        <dbReference type="EC" id="6.3.3.2"/>
    </reaction>
</comment>
<dbReference type="InterPro" id="IPR002698">
    <property type="entry name" value="FTHF_cligase"/>
</dbReference>
<proteinExistence type="inferred from homology"/>
<dbReference type="GO" id="GO:0035999">
    <property type="term" value="P:tetrahydrofolate interconversion"/>
    <property type="evidence" value="ECO:0007669"/>
    <property type="project" value="TreeGrafter"/>
</dbReference>
<dbReference type="InterPro" id="IPR037171">
    <property type="entry name" value="NagB/RpiA_transferase-like"/>
</dbReference>
<sequence>MNKKEVRKQQKDRLAQFTTTEQKKIEDNLLVQKLFQQKELSSSNTIGLTISLPIEVDTSAIIARLWELGKEVYLAKIIPGAEHTMDFVKYDYQTKLSKSAFGVYEVDQENERINNDLDLIIVPGLAYDLSKNYRLGFGGGYYDRFLKKHPATHTISLANSKMIFNKAIWPIESFDIAVDQIITVN</sequence>
<gene>
    <name evidence="6" type="ORF">H9806_04755</name>
</gene>
<comment type="caution">
    <text evidence="6">The sequence shown here is derived from an EMBL/GenBank/DDBJ whole genome shotgun (WGS) entry which is preliminary data.</text>
</comment>
<dbReference type="EC" id="6.3.3.2" evidence="5"/>
<reference evidence="6" key="1">
    <citation type="journal article" date="2021" name="PeerJ">
        <title>Extensive microbial diversity within the chicken gut microbiome revealed by metagenomics and culture.</title>
        <authorList>
            <person name="Gilroy R."/>
            <person name="Ravi A."/>
            <person name="Getino M."/>
            <person name="Pursley I."/>
            <person name="Horton D.L."/>
            <person name="Alikhan N.F."/>
            <person name="Baker D."/>
            <person name="Gharbi K."/>
            <person name="Hall N."/>
            <person name="Watson M."/>
            <person name="Adriaenssens E.M."/>
            <person name="Foster-Nyarko E."/>
            <person name="Jarju S."/>
            <person name="Secka A."/>
            <person name="Antonio M."/>
            <person name="Oren A."/>
            <person name="Chaudhuri R.R."/>
            <person name="La Ragione R."/>
            <person name="Hildebrand F."/>
            <person name="Pallen M.J."/>
        </authorList>
    </citation>
    <scope>NUCLEOTIDE SEQUENCE</scope>
    <source>
        <strain evidence="6">F6-686</strain>
    </source>
</reference>
<name>A0A9E2KSU9_9LACO</name>
<dbReference type="GO" id="GO:0005524">
    <property type="term" value="F:ATP binding"/>
    <property type="evidence" value="ECO:0007669"/>
    <property type="project" value="UniProtKB-KW"/>
</dbReference>
<dbReference type="PANTHER" id="PTHR23407">
    <property type="entry name" value="ATPASE INHIBITOR/5-FORMYLTETRAHYDROFOLATE CYCLO-LIGASE"/>
    <property type="match status" value="1"/>
</dbReference>
<reference evidence="6" key="2">
    <citation type="submission" date="2021-04" db="EMBL/GenBank/DDBJ databases">
        <authorList>
            <person name="Gilroy R."/>
        </authorList>
    </citation>
    <scope>NUCLEOTIDE SEQUENCE</scope>
    <source>
        <strain evidence="6">F6-686</strain>
    </source>
</reference>
<dbReference type="GO" id="GO:0030272">
    <property type="term" value="F:5-formyltetrahydrofolate cyclo-ligase activity"/>
    <property type="evidence" value="ECO:0007669"/>
    <property type="project" value="UniProtKB-EC"/>
</dbReference>
<keyword evidence="3 4" id="KW-0067">ATP-binding</keyword>
<feature type="binding site" evidence="4">
    <location>
        <begin position="3"/>
        <end position="7"/>
    </location>
    <ligand>
        <name>ATP</name>
        <dbReference type="ChEBI" id="CHEBI:30616"/>
    </ligand>
</feature>
<dbReference type="GO" id="GO:0009396">
    <property type="term" value="P:folic acid-containing compound biosynthetic process"/>
    <property type="evidence" value="ECO:0007669"/>
    <property type="project" value="TreeGrafter"/>
</dbReference>
<dbReference type="NCBIfam" id="TIGR02727">
    <property type="entry name" value="MTHFS_bact"/>
    <property type="match status" value="1"/>
</dbReference>
<dbReference type="GO" id="GO:0046872">
    <property type="term" value="F:metal ion binding"/>
    <property type="evidence" value="ECO:0007669"/>
    <property type="project" value="UniProtKB-KW"/>
</dbReference>
<dbReference type="InterPro" id="IPR024185">
    <property type="entry name" value="FTHF_cligase-like_sf"/>
</dbReference>
<protein>
    <recommendedName>
        <fullName evidence="5">5-formyltetrahydrofolate cyclo-ligase</fullName>
        <ecNumber evidence="5">6.3.3.2</ecNumber>
    </recommendedName>
</protein>
<evidence type="ECO:0000256" key="5">
    <source>
        <dbReference type="RuleBase" id="RU361279"/>
    </source>
</evidence>
<organism evidence="6 7">
    <name type="scientific">Candidatus Lactobacillus pullistercoris</name>
    <dbReference type="NCBI Taxonomy" id="2838636"/>
    <lineage>
        <taxon>Bacteria</taxon>
        <taxon>Bacillati</taxon>
        <taxon>Bacillota</taxon>
        <taxon>Bacilli</taxon>
        <taxon>Lactobacillales</taxon>
        <taxon>Lactobacillaceae</taxon>
        <taxon>Lactobacillus</taxon>
    </lineage>
</organism>
<dbReference type="PIRSF" id="PIRSF006806">
    <property type="entry name" value="FTHF_cligase"/>
    <property type="match status" value="1"/>
</dbReference>
<keyword evidence="5" id="KW-0460">Magnesium</keyword>
<keyword evidence="6" id="KW-0436">Ligase</keyword>
<accession>A0A9E2KSU9</accession>
<feature type="binding site" evidence="4">
    <location>
        <position position="55"/>
    </location>
    <ligand>
        <name>substrate</name>
    </ligand>
</feature>
<dbReference type="PANTHER" id="PTHR23407:SF1">
    <property type="entry name" value="5-FORMYLTETRAHYDROFOLATE CYCLO-LIGASE"/>
    <property type="match status" value="1"/>
</dbReference>
<feature type="binding site" evidence="4">
    <location>
        <begin position="134"/>
        <end position="142"/>
    </location>
    <ligand>
        <name>ATP</name>
        <dbReference type="ChEBI" id="CHEBI:30616"/>
    </ligand>
</feature>
<dbReference type="EMBL" id="JAHLFT010000064">
    <property type="protein sequence ID" value="MBU3828432.1"/>
    <property type="molecule type" value="Genomic_DNA"/>
</dbReference>
<dbReference type="Proteomes" id="UP000823844">
    <property type="component" value="Unassembled WGS sequence"/>
</dbReference>
<dbReference type="Gene3D" id="3.40.50.10420">
    <property type="entry name" value="NagB/RpiA/CoA transferase-like"/>
    <property type="match status" value="1"/>
</dbReference>
<evidence type="ECO:0000256" key="2">
    <source>
        <dbReference type="ARBA" id="ARBA00022741"/>
    </source>
</evidence>
<evidence type="ECO:0000256" key="4">
    <source>
        <dbReference type="PIRSR" id="PIRSR006806-1"/>
    </source>
</evidence>
<evidence type="ECO:0000313" key="6">
    <source>
        <dbReference type="EMBL" id="MBU3828432.1"/>
    </source>
</evidence>
<keyword evidence="2 4" id="KW-0547">Nucleotide-binding</keyword>
<dbReference type="Pfam" id="PF01812">
    <property type="entry name" value="5-FTHF_cyc-lig"/>
    <property type="match status" value="1"/>
</dbReference>
<keyword evidence="5" id="KW-0479">Metal-binding</keyword>
<comment type="cofactor">
    <cofactor evidence="5">
        <name>Mg(2+)</name>
        <dbReference type="ChEBI" id="CHEBI:18420"/>
    </cofactor>
</comment>
<comment type="similarity">
    <text evidence="1 5">Belongs to the 5-formyltetrahydrofolate cyclo-ligase family.</text>
</comment>
<evidence type="ECO:0000313" key="7">
    <source>
        <dbReference type="Proteomes" id="UP000823844"/>
    </source>
</evidence>
<evidence type="ECO:0000256" key="3">
    <source>
        <dbReference type="ARBA" id="ARBA00022840"/>
    </source>
</evidence>
<dbReference type="AlphaFoldDB" id="A0A9E2KSU9"/>
<feature type="binding site" evidence="4">
    <location>
        <position position="50"/>
    </location>
    <ligand>
        <name>substrate</name>
    </ligand>
</feature>
<dbReference type="SUPFAM" id="SSF100950">
    <property type="entry name" value="NagB/RpiA/CoA transferase-like"/>
    <property type="match status" value="1"/>
</dbReference>
<evidence type="ECO:0000256" key="1">
    <source>
        <dbReference type="ARBA" id="ARBA00010638"/>
    </source>
</evidence>